<evidence type="ECO:0000259" key="10">
    <source>
        <dbReference type="Pfam" id="PF00724"/>
    </source>
</evidence>
<dbReference type="InterPro" id="IPR023753">
    <property type="entry name" value="FAD/NAD-binding_dom"/>
</dbReference>
<evidence type="ECO:0000256" key="5">
    <source>
        <dbReference type="ARBA" id="ARBA00022643"/>
    </source>
</evidence>
<dbReference type="Pfam" id="PF00724">
    <property type="entry name" value="Oxidored_FMN"/>
    <property type="match status" value="1"/>
</dbReference>
<evidence type="ECO:0000259" key="11">
    <source>
        <dbReference type="Pfam" id="PF07992"/>
    </source>
</evidence>
<dbReference type="GO" id="GO:0046872">
    <property type="term" value="F:metal ion binding"/>
    <property type="evidence" value="ECO:0007669"/>
    <property type="project" value="UniProtKB-KW"/>
</dbReference>
<dbReference type="Pfam" id="PF13450">
    <property type="entry name" value="NAD_binding_8"/>
    <property type="match status" value="1"/>
</dbReference>
<comment type="cofactor">
    <cofactor evidence="1">
        <name>FMN</name>
        <dbReference type="ChEBI" id="CHEBI:58210"/>
    </cofactor>
</comment>
<comment type="caution">
    <text evidence="12">The sequence shown here is derived from an EMBL/GenBank/DDBJ whole genome shotgun (WGS) entry which is preliminary data.</text>
</comment>
<feature type="domain" description="NADH:flavin oxidoreductase/NADH oxidase N-terminal" evidence="10">
    <location>
        <begin position="4"/>
        <end position="332"/>
    </location>
</feature>
<dbReference type="Pfam" id="PF07992">
    <property type="entry name" value="Pyr_redox_2"/>
    <property type="match status" value="1"/>
</dbReference>
<evidence type="ECO:0000256" key="6">
    <source>
        <dbReference type="ARBA" id="ARBA00022723"/>
    </source>
</evidence>
<keyword evidence="7" id="KW-0560">Oxidoreductase</keyword>
<evidence type="ECO:0000256" key="7">
    <source>
        <dbReference type="ARBA" id="ARBA00023002"/>
    </source>
</evidence>
<keyword evidence="8" id="KW-0408">Iron</keyword>
<keyword evidence="5" id="KW-0288">FMN</keyword>
<comment type="cofactor">
    <cofactor evidence="2">
        <name>[4Fe-4S] cluster</name>
        <dbReference type="ChEBI" id="CHEBI:49883"/>
    </cofactor>
</comment>
<dbReference type="SUPFAM" id="SSF51395">
    <property type="entry name" value="FMN-linked oxidoreductases"/>
    <property type="match status" value="1"/>
</dbReference>
<dbReference type="PRINTS" id="PR00368">
    <property type="entry name" value="FADPNR"/>
</dbReference>
<dbReference type="SUPFAM" id="SSF51905">
    <property type="entry name" value="FAD/NAD(P)-binding domain"/>
    <property type="match status" value="1"/>
</dbReference>
<organism evidence="12 13">
    <name type="scientific">Collinsella intestinalis</name>
    <dbReference type="NCBI Taxonomy" id="147207"/>
    <lineage>
        <taxon>Bacteria</taxon>
        <taxon>Bacillati</taxon>
        <taxon>Actinomycetota</taxon>
        <taxon>Coriobacteriia</taxon>
        <taxon>Coriobacteriales</taxon>
        <taxon>Coriobacteriaceae</taxon>
        <taxon>Collinsella</taxon>
    </lineage>
</organism>
<dbReference type="InterPro" id="IPR051793">
    <property type="entry name" value="NADH:flavin_oxidoreductase"/>
</dbReference>
<dbReference type="PANTHER" id="PTHR42917:SF2">
    <property type="entry name" value="2,4-DIENOYL-COA REDUCTASE [(2E)-ENOYL-COA-PRODUCING]"/>
    <property type="match status" value="1"/>
</dbReference>
<evidence type="ECO:0000313" key="12">
    <source>
        <dbReference type="EMBL" id="MBS5146689.1"/>
    </source>
</evidence>
<dbReference type="CDD" id="cd02803">
    <property type="entry name" value="OYE_like_FMN_family"/>
    <property type="match status" value="1"/>
</dbReference>
<evidence type="ECO:0000256" key="8">
    <source>
        <dbReference type="ARBA" id="ARBA00023004"/>
    </source>
</evidence>
<keyword evidence="4" id="KW-0285">Flavoprotein</keyword>
<dbReference type="InterPro" id="IPR013785">
    <property type="entry name" value="Aldolase_TIM"/>
</dbReference>
<dbReference type="GO" id="GO:0051536">
    <property type="term" value="F:iron-sulfur cluster binding"/>
    <property type="evidence" value="ECO:0007669"/>
    <property type="project" value="UniProtKB-KW"/>
</dbReference>
<dbReference type="GO" id="GO:0010181">
    <property type="term" value="F:FMN binding"/>
    <property type="evidence" value="ECO:0007669"/>
    <property type="project" value="InterPro"/>
</dbReference>
<dbReference type="AlphaFoldDB" id="A0A943BN40"/>
<accession>A0A943BN40</accession>
<dbReference type="InterPro" id="IPR036188">
    <property type="entry name" value="FAD/NAD-bd_sf"/>
</dbReference>
<dbReference type="Gene3D" id="3.20.20.70">
    <property type="entry name" value="Aldolase class I"/>
    <property type="match status" value="1"/>
</dbReference>
<keyword evidence="9" id="KW-0411">Iron-sulfur</keyword>
<dbReference type="Gene3D" id="3.50.50.60">
    <property type="entry name" value="FAD/NAD(P)-binding domain"/>
    <property type="match status" value="1"/>
</dbReference>
<gene>
    <name evidence="12" type="ORF">KHY67_03180</name>
</gene>
<reference evidence="12" key="1">
    <citation type="submission" date="2021-02" db="EMBL/GenBank/DDBJ databases">
        <title>Infant gut strain persistence is associated with maternal origin, phylogeny, and functional potential including surface adhesion and iron acquisition.</title>
        <authorList>
            <person name="Lou Y.C."/>
        </authorList>
    </citation>
    <scope>NUCLEOTIDE SEQUENCE</scope>
    <source>
        <strain evidence="12">L3_128_245G1_dasL3_128_245G1_concoct_49</strain>
    </source>
</reference>
<protein>
    <submittedName>
        <fullName evidence="12">FAD-dependent oxidoreductase</fullName>
    </submittedName>
</protein>
<evidence type="ECO:0000256" key="2">
    <source>
        <dbReference type="ARBA" id="ARBA00001966"/>
    </source>
</evidence>
<evidence type="ECO:0000313" key="13">
    <source>
        <dbReference type="Proteomes" id="UP000738879"/>
    </source>
</evidence>
<feature type="domain" description="FAD/NAD(P)-binding" evidence="11">
    <location>
        <begin position="465"/>
        <end position="600"/>
    </location>
</feature>
<dbReference type="PANTHER" id="PTHR42917">
    <property type="entry name" value="2,4-DIENOYL-COA REDUCTASE"/>
    <property type="match status" value="1"/>
</dbReference>
<proteinExistence type="inferred from homology"/>
<dbReference type="RefSeq" id="WP_270472100.1">
    <property type="nucleotide sequence ID" value="NZ_JAQCXU010000007.1"/>
</dbReference>
<sequence length="639" mass="68116">MFPKLFEPFSIRSLTMRNRIVMPAMGTRMCDERAVTDKLVEYHRVRAAGGVGLSIVEVTAVHAPSSPNCFLSLAEERFIEGHKRLTDAIHAEGGRVGVQLWQGSIAVAMDPAAQILVPNEMTVHGFTIPGITVEQIHEVIDCYGAAAARCVEAGYDCIEFHCAHNYLPHSFLSAGLNHRGDEWGGSLENRAKFPLACIRAIRENIPEDMPLFMRIDAHDDCLEGGMSVEDTIAFCEMAREAGVDVLDVSRGNIVTAANALEVPPIDLAPGFNIDNAARIRRETGMPTIGVGRINTPQIAEKILEEDKVDLVVMGRAQLADPEFCNKARAGKTDSIVYCVGCDQGCLDGFADMRNFEHITCLRNPLVGHELDWKVEMTDEPERIAVVGGGVAGLMAAETLVARGHEAVVFEASDRLGGQFVTAGKAPGKREMEIAAALMGEQARRSGVEVRLNTPFTTETIAIERFDRVIIANGASPVTLGLSGANVHVAHAVLEGEPVEGESVVVIGGGLVGLEVADALATAGKKVTVLEMAERAGADLGSARATCVFGKLAKLGVEILSSTAFDGLTETGVRVKSGEAAREIACDDIVVAVGSRSRDNDELIAALDAAGVPHCTVGDAERPRRALDAIREGFLAGLKA</sequence>
<evidence type="ECO:0000256" key="1">
    <source>
        <dbReference type="ARBA" id="ARBA00001917"/>
    </source>
</evidence>
<dbReference type="Gene3D" id="3.40.50.720">
    <property type="entry name" value="NAD(P)-binding Rossmann-like Domain"/>
    <property type="match status" value="1"/>
</dbReference>
<evidence type="ECO:0000256" key="9">
    <source>
        <dbReference type="ARBA" id="ARBA00023014"/>
    </source>
</evidence>
<dbReference type="EMBL" id="JAGZJA010000003">
    <property type="protein sequence ID" value="MBS5146689.1"/>
    <property type="molecule type" value="Genomic_DNA"/>
</dbReference>
<evidence type="ECO:0000256" key="4">
    <source>
        <dbReference type="ARBA" id="ARBA00022630"/>
    </source>
</evidence>
<dbReference type="Proteomes" id="UP000738879">
    <property type="component" value="Unassembled WGS sequence"/>
</dbReference>
<dbReference type="GO" id="GO:0016491">
    <property type="term" value="F:oxidoreductase activity"/>
    <property type="evidence" value="ECO:0007669"/>
    <property type="project" value="UniProtKB-KW"/>
</dbReference>
<evidence type="ECO:0000256" key="3">
    <source>
        <dbReference type="ARBA" id="ARBA00011048"/>
    </source>
</evidence>
<name>A0A943BN40_9ACTN</name>
<comment type="similarity">
    <text evidence="3">In the N-terminal section; belongs to the NADH:flavin oxidoreductase/NADH oxidase family.</text>
</comment>
<keyword evidence="6" id="KW-0479">Metal-binding</keyword>
<dbReference type="InterPro" id="IPR001155">
    <property type="entry name" value="OxRdtase_FMN_N"/>
</dbReference>